<protein>
    <submittedName>
        <fullName evidence="2">Class I SAM-dependent methyltransferase</fullName>
    </submittedName>
</protein>
<dbReference type="AlphaFoldDB" id="A0A7I0HN68"/>
<accession>A0A7I0HN68</accession>
<dbReference type="RefSeq" id="WP_135754304.1">
    <property type="nucleotide sequence ID" value="NZ_RQFD01000015.1"/>
</dbReference>
<reference evidence="2 4" key="2">
    <citation type="journal article" date="2019" name="PLoS Negl. Trop. Dis.">
        <title>Revisiting the worldwide diversity of Leptospira species in the environment.</title>
        <authorList>
            <person name="Vincent A.T."/>
            <person name="Schiettekatte O."/>
            <person name="Bourhy P."/>
            <person name="Veyrier F.J."/>
            <person name="Picardeau M."/>
        </authorList>
    </citation>
    <scope>NUCLEOTIDE SEQUENCE [LARGE SCALE GENOMIC DNA]</scope>
    <source>
        <strain evidence="2 4">201800273</strain>
        <strain evidence="1">201800295</strain>
    </source>
</reference>
<dbReference type="InterPro" id="IPR029063">
    <property type="entry name" value="SAM-dependent_MTases_sf"/>
</dbReference>
<dbReference type="EMBL" id="RQFT01000015">
    <property type="protein sequence ID" value="TGL02323.1"/>
    <property type="molecule type" value="Genomic_DNA"/>
</dbReference>
<gene>
    <name evidence="1" type="ORF">EHQ10_12855</name>
    <name evidence="2" type="ORF">EHQ43_18365</name>
</gene>
<proteinExistence type="predicted"/>
<sequence length="284" mass="32463">MSCYLCGSTHFQKLPGKVRDNDSLNIFECDDCHLVYLSGQEHVSEEHYKNSGMHGNALPSIQEWLTDTQVDDERRFEFLKNTIRGKDVLDFGCGNGGFLIKAKGVSSNCYGVELERRLQDHFTSNSLKVYSDLENALQSGQKFDVITSFHVLEHLSDPSDIMVKLALLLKPNGKMIFEIPSATDVLLRLYESKEFSEFTYWSQHLYLFNANNLVKLVDKAGLKIHWIKQVQRYPLSNHLFWLSKGKPGGHIHWSVLNSEELNRAYEASLASIGMCDTLLFSVYR</sequence>
<dbReference type="GO" id="GO:0032259">
    <property type="term" value="P:methylation"/>
    <property type="evidence" value="ECO:0007669"/>
    <property type="project" value="UniProtKB-KW"/>
</dbReference>
<dbReference type="SUPFAM" id="SSF53335">
    <property type="entry name" value="S-adenosyl-L-methionine-dependent methyltransferases"/>
    <property type="match status" value="1"/>
</dbReference>
<dbReference type="CDD" id="cd02440">
    <property type="entry name" value="AdoMet_MTases"/>
    <property type="match status" value="1"/>
</dbReference>
<dbReference type="PANTHER" id="PTHR43861">
    <property type="entry name" value="TRANS-ACONITATE 2-METHYLTRANSFERASE-RELATED"/>
    <property type="match status" value="1"/>
</dbReference>
<keyword evidence="2" id="KW-0489">Methyltransferase</keyword>
<dbReference type="Pfam" id="PF13489">
    <property type="entry name" value="Methyltransf_23"/>
    <property type="match status" value="1"/>
</dbReference>
<evidence type="ECO:0000313" key="1">
    <source>
        <dbReference type="EMBL" id="TGK48591.1"/>
    </source>
</evidence>
<organism evidence="2 4">
    <name type="scientific">Leptospira bouyouniensis</name>
    <dbReference type="NCBI Taxonomy" id="2484911"/>
    <lineage>
        <taxon>Bacteria</taxon>
        <taxon>Pseudomonadati</taxon>
        <taxon>Spirochaetota</taxon>
        <taxon>Spirochaetia</taxon>
        <taxon>Leptospirales</taxon>
        <taxon>Leptospiraceae</taxon>
        <taxon>Leptospira</taxon>
    </lineage>
</organism>
<dbReference type="GO" id="GO:0008168">
    <property type="term" value="F:methyltransferase activity"/>
    <property type="evidence" value="ECO:0007669"/>
    <property type="project" value="UniProtKB-KW"/>
</dbReference>
<comment type="caution">
    <text evidence="2">The sequence shown here is derived from an EMBL/GenBank/DDBJ whole genome shotgun (WGS) entry which is preliminary data.</text>
</comment>
<keyword evidence="2" id="KW-0808">Transferase</keyword>
<dbReference type="EMBL" id="RQFD01000015">
    <property type="protein sequence ID" value="TGK48591.1"/>
    <property type="molecule type" value="Genomic_DNA"/>
</dbReference>
<keyword evidence="3" id="KW-1185">Reference proteome</keyword>
<dbReference type="Proteomes" id="UP000297617">
    <property type="component" value="Unassembled WGS sequence"/>
</dbReference>
<dbReference type="Proteomes" id="UP000297641">
    <property type="component" value="Unassembled WGS sequence"/>
</dbReference>
<evidence type="ECO:0000313" key="2">
    <source>
        <dbReference type="EMBL" id="TGL02323.1"/>
    </source>
</evidence>
<evidence type="ECO:0000313" key="3">
    <source>
        <dbReference type="Proteomes" id="UP000297617"/>
    </source>
</evidence>
<dbReference type="Gene3D" id="3.40.50.150">
    <property type="entry name" value="Vaccinia Virus protein VP39"/>
    <property type="match status" value="1"/>
</dbReference>
<reference evidence="1" key="1">
    <citation type="submission" date="2018-10" db="EMBL/GenBank/DDBJ databases">
        <authorList>
            <person name="Vincent A.T."/>
            <person name="Schiettekatte O."/>
            <person name="Bourhy P."/>
            <person name="Veyrier F.J."/>
            <person name="Picardeau M."/>
        </authorList>
    </citation>
    <scope>NUCLEOTIDE SEQUENCE</scope>
    <source>
        <strain evidence="1">201800295</strain>
    </source>
</reference>
<name>A0A7I0HN68_9LEPT</name>
<evidence type="ECO:0000313" key="4">
    <source>
        <dbReference type="Proteomes" id="UP000297641"/>
    </source>
</evidence>